<dbReference type="InterPro" id="IPR011009">
    <property type="entry name" value="Kinase-like_dom_sf"/>
</dbReference>
<evidence type="ECO:0000313" key="2">
    <source>
        <dbReference type="Proteomes" id="UP000094526"/>
    </source>
</evidence>
<dbReference type="EMBL" id="LGRB01000011">
    <property type="protein sequence ID" value="OCT49315.1"/>
    <property type="molecule type" value="Genomic_DNA"/>
</dbReference>
<evidence type="ECO:0008006" key="3">
    <source>
        <dbReference type="Google" id="ProtNLM"/>
    </source>
</evidence>
<dbReference type="GO" id="GO:0005739">
    <property type="term" value="C:mitochondrion"/>
    <property type="evidence" value="ECO:0007669"/>
    <property type="project" value="TreeGrafter"/>
</dbReference>
<dbReference type="Proteomes" id="UP000094526">
    <property type="component" value="Unassembled WGS sequence"/>
</dbReference>
<dbReference type="AlphaFoldDB" id="A0A1C1CLB7"/>
<dbReference type="PANTHER" id="PTHR36091:SF2">
    <property type="entry name" value="AMINOGLYCOSIDE PHOSPHOTRANSFERASE DOMAIN-CONTAINING PROTEIN"/>
    <property type="match status" value="1"/>
</dbReference>
<dbReference type="SUPFAM" id="SSF56112">
    <property type="entry name" value="Protein kinase-like (PK-like)"/>
    <property type="match status" value="1"/>
</dbReference>
<organism evidence="1 2">
    <name type="scientific">Cladophialophora carrionii</name>
    <dbReference type="NCBI Taxonomy" id="86049"/>
    <lineage>
        <taxon>Eukaryota</taxon>
        <taxon>Fungi</taxon>
        <taxon>Dikarya</taxon>
        <taxon>Ascomycota</taxon>
        <taxon>Pezizomycotina</taxon>
        <taxon>Eurotiomycetes</taxon>
        <taxon>Chaetothyriomycetidae</taxon>
        <taxon>Chaetothyriales</taxon>
        <taxon>Herpotrichiellaceae</taxon>
        <taxon>Cladophialophora</taxon>
    </lineage>
</organism>
<dbReference type="PANTHER" id="PTHR36091">
    <property type="entry name" value="ALTERED INHERITANCE OF MITOCHONDRIA PROTEIN 9, MITOCHONDRIAL"/>
    <property type="match status" value="1"/>
</dbReference>
<evidence type="ECO:0000313" key="1">
    <source>
        <dbReference type="EMBL" id="OCT49315.1"/>
    </source>
</evidence>
<accession>A0A1C1CLB7</accession>
<protein>
    <recommendedName>
        <fullName evidence="3">Aminoglycoside phosphotransferase domain-containing protein</fullName>
    </recommendedName>
</protein>
<reference evidence="2" key="1">
    <citation type="submission" date="2015-07" db="EMBL/GenBank/DDBJ databases">
        <authorList>
            <person name="Teixeira M.M."/>
            <person name="Souza R.C."/>
            <person name="Almeida L.G."/>
            <person name="Vicente V.A."/>
            <person name="de Hoog S."/>
            <person name="Bocca A.L."/>
            <person name="de Almeida S.R."/>
            <person name="Vasconcelos A.T."/>
            <person name="Felipe M.S."/>
        </authorList>
    </citation>
    <scope>NUCLEOTIDE SEQUENCE [LARGE SCALE GENOMIC DNA]</scope>
    <source>
        <strain evidence="2">KSF</strain>
    </source>
</reference>
<comment type="caution">
    <text evidence="1">The sequence shown here is derived from an EMBL/GenBank/DDBJ whole genome shotgun (WGS) entry which is preliminary data.</text>
</comment>
<dbReference type="VEuPathDB" id="FungiDB:G647_10214"/>
<name>A0A1C1CLB7_9EURO</name>
<sequence>MGPTSWRVLSSKPLRLILQKFRWAKSNSTLSPDLFHPTKVRWLWNEPTKRQEHTREFDLKALEHVIVNTAGSAAASAAMRFEKLAEGASNKVLLAVLGDKRLIVKIPDPVVPPRLVTASEVATLHFLRSELELPVAKVVSWSDSSHNPVGCEYIILEGSRSGFEYCMV</sequence>
<gene>
    <name evidence="1" type="ORF">CLCR_05210</name>
</gene>
<dbReference type="OrthoDB" id="2968323at2759"/>
<dbReference type="VEuPathDB" id="FungiDB:CLCR_05210"/>
<keyword evidence="2" id="KW-1185">Reference proteome</keyword>
<proteinExistence type="predicted"/>
<dbReference type="InterPro" id="IPR051035">
    <property type="entry name" value="Mito_inheritance_9"/>
</dbReference>